<dbReference type="ExpressionAtlas" id="A5BYD5">
    <property type="expression patterns" value="baseline and differential"/>
</dbReference>
<evidence type="ECO:0000259" key="2">
    <source>
        <dbReference type="PROSITE" id="PS50878"/>
    </source>
</evidence>
<proteinExistence type="predicted"/>
<dbReference type="InterPro" id="IPR043502">
    <property type="entry name" value="DNA/RNA_pol_sf"/>
</dbReference>
<sequence>MANCRRNRKYIKELENERGLSITEEILLYFEKLYAKSALRLDSPFIEEEISKAIFQLDRDKAPGPNGFTIAVFQDCWDVIKEDLMRVFTEFHRSGIINQSTNASFIVLLPKKSLTKKISDFRPISLITSLYKIIAKVLSGRLRRVLHETIHSTQGAFVQGRQILDAVLIANEIVDERRRLGEEGVVFKIDFEKAYDHMKWDFLDQVLEKKGFSPRWRKWMSGCLSLASYAVLVNGSVKGWVKASRGLRQGDPLSPFLFTLVAYVLSRMLLRAEERNMLEGFRVGRNRTRVSHLQFADDTIFFSNTREEDLQTLKSLLLVFGHISGLKVNLDKSNIYGINLDQVFPSKFVWNSQVPFKVKSFVWLVAHKKVNTNDMLQVRRPYKALSPDIYILCMKHGESADHLFLHCSLTIGLWHRLFQLAKMDWVPPMSIFDMMSIKFNGFGSSKRGIVVWQAASITLIRVVWHTADERRDCLDDHCFKGGYGGAESGTQSLGRQGLDGAQEPRGHVFEARDPCGSVVSEVLLDTGCEVGEGLSVGQAKGEVGSSGLLKGSGFSVEAQVTKQWRCNSAVGKGKELLPASVSVCSRVAFTDESLVAEANRFSGSSSLSPLGSLDSECRLLKMLLQDGNLLEFSGSAANGTSGKELVVMTEELEPGCNSVGEDLVSLPSKLLNFSNYLEMPVAGCEKEISSLLRKLESKKGHGVKVSGGKRILPSSSHFEREIRKLECSVNYKSSPLTSRGRERSTGESPLTL</sequence>
<dbReference type="EMBL" id="AM475660">
    <property type="protein sequence ID" value="CAN72845.1"/>
    <property type="molecule type" value="Genomic_DNA"/>
</dbReference>
<protein>
    <recommendedName>
        <fullName evidence="2">Reverse transcriptase domain-containing protein</fullName>
    </recommendedName>
</protein>
<name>A5BYD5_VITVI</name>
<dbReference type="PANTHER" id="PTHR46890:SF50">
    <property type="entry name" value="RNA-DIRECTED DNA POLYMERASE, EUKARYOTA, REVERSE TRANSCRIPTASE ZINC-BINDING DOMAIN PROTEIN-RELATED"/>
    <property type="match status" value="1"/>
</dbReference>
<reference evidence="3" key="1">
    <citation type="journal article" date="2007" name="PLoS ONE">
        <title>The first genome sequence of an elite grapevine cultivar (Pinot noir Vitis vinifera L.): coping with a highly heterozygous genome.</title>
        <authorList>
            <person name="Velasco R."/>
            <person name="Zharkikh A."/>
            <person name="Troggio M."/>
            <person name="Cartwright D.A."/>
            <person name="Cestaro A."/>
            <person name="Pruss D."/>
            <person name="Pindo M."/>
            <person name="FitzGerald L.M."/>
            <person name="Vezzulli S."/>
            <person name="Reid J."/>
            <person name="Malacarne G."/>
            <person name="Iliev D."/>
            <person name="Coppola G."/>
            <person name="Wardell B."/>
            <person name="Micheletti D."/>
            <person name="Macalma T."/>
            <person name="Facci M."/>
            <person name="Mitchell J.T."/>
            <person name="Perazzolli M."/>
            <person name="Eldredge G."/>
            <person name="Gatto P."/>
            <person name="Oyzerski R."/>
            <person name="Moretto M."/>
            <person name="Gutin N."/>
            <person name="Stefanini M."/>
            <person name="Chen Y."/>
            <person name="Segala C."/>
            <person name="Davenport C."/>
            <person name="Dematte L."/>
            <person name="Mraz A."/>
            <person name="Battilana J."/>
            <person name="Stormo K."/>
            <person name="Costa F."/>
            <person name="Tao Q."/>
            <person name="Si-Ammour A."/>
            <person name="Harkins T."/>
            <person name="Lackey A."/>
            <person name="Perbost C."/>
            <person name="Taillon B."/>
            <person name="Stella A."/>
            <person name="Solovyev V."/>
            <person name="Fawcett J.A."/>
            <person name="Sterck L."/>
            <person name="Vandepoele K."/>
            <person name="Grando S.M."/>
            <person name="Toppo S."/>
            <person name="Moser C."/>
            <person name="Lanchbury J."/>
            <person name="Bogden R."/>
            <person name="Skolnick M."/>
            <person name="Sgaramella V."/>
            <person name="Bhatnagar S.K."/>
            <person name="Fontana P."/>
            <person name="Gutin A."/>
            <person name="Van de Peer Y."/>
            <person name="Salamini F."/>
            <person name="Viola R."/>
        </authorList>
    </citation>
    <scope>NUCLEOTIDE SEQUENCE</scope>
</reference>
<dbReference type="PROSITE" id="PS50878">
    <property type="entry name" value="RT_POL"/>
    <property type="match status" value="1"/>
</dbReference>
<dbReference type="CDD" id="cd01650">
    <property type="entry name" value="RT_nLTR_like"/>
    <property type="match status" value="1"/>
</dbReference>
<dbReference type="PANTHER" id="PTHR46890">
    <property type="entry name" value="NON-LTR RETROLELEMENT REVERSE TRANSCRIPTASE-LIKE PROTEIN-RELATED"/>
    <property type="match status" value="1"/>
</dbReference>
<gene>
    <name evidence="3" type="ORF">VITISV_009108</name>
</gene>
<organism evidence="3">
    <name type="scientific">Vitis vinifera</name>
    <name type="common">Grape</name>
    <dbReference type="NCBI Taxonomy" id="29760"/>
    <lineage>
        <taxon>Eukaryota</taxon>
        <taxon>Viridiplantae</taxon>
        <taxon>Streptophyta</taxon>
        <taxon>Embryophyta</taxon>
        <taxon>Tracheophyta</taxon>
        <taxon>Spermatophyta</taxon>
        <taxon>Magnoliopsida</taxon>
        <taxon>eudicotyledons</taxon>
        <taxon>Gunneridae</taxon>
        <taxon>Pentapetalae</taxon>
        <taxon>rosids</taxon>
        <taxon>Vitales</taxon>
        <taxon>Vitaceae</taxon>
        <taxon>Viteae</taxon>
        <taxon>Vitis</taxon>
    </lineage>
</organism>
<dbReference type="Pfam" id="PF13966">
    <property type="entry name" value="zf-RVT"/>
    <property type="match status" value="1"/>
</dbReference>
<dbReference type="InterPro" id="IPR000477">
    <property type="entry name" value="RT_dom"/>
</dbReference>
<dbReference type="SUPFAM" id="SSF56672">
    <property type="entry name" value="DNA/RNA polymerases"/>
    <property type="match status" value="1"/>
</dbReference>
<evidence type="ECO:0000313" key="3">
    <source>
        <dbReference type="EMBL" id="CAN72845.1"/>
    </source>
</evidence>
<dbReference type="AlphaFoldDB" id="A5BYD5"/>
<evidence type="ECO:0000256" key="1">
    <source>
        <dbReference type="SAM" id="MobiDB-lite"/>
    </source>
</evidence>
<dbReference type="Pfam" id="PF00078">
    <property type="entry name" value="RVT_1"/>
    <property type="match status" value="1"/>
</dbReference>
<dbReference type="InterPro" id="IPR026960">
    <property type="entry name" value="RVT-Znf"/>
</dbReference>
<dbReference type="InterPro" id="IPR052343">
    <property type="entry name" value="Retrotransposon-Effector_Assoc"/>
</dbReference>
<feature type="domain" description="Reverse transcriptase" evidence="2">
    <location>
        <begin position="90"/>
        <end position="355"/>
    </location>
</feature>
<accession>A5BYD5</accession>
<feature type="region of interest" description="Disordered" evidence="1">
    <location>
        <begin position="733"/>
        <end position="752"/>
    </location>
</feature>